<reference evidence="10" key="1">
    <citation type="submission" date="2025-08" db="UniProtKB">
        <authorList>
            <consortium name="Ensembl"/>
        </authorList>
    </citation>
    <scope>IDENTIFICATION</scope>
</reference>
<reference evidence="10" key="2">
    <citation type="submission" date="2025-09" db="UniProtKB">
        <authorList>
            <consortium name="Ensembl"/>
        </authorList>
    </citation>
    <scope>IDENTIFICATION</scope>
</reference>
<dbReference type="Ensembl" id="ENSGMOT00000067661.1">
    <property type="protein sequence ID" value="ENSGMOP00000042167.1"/>
    <property type="gene ID" value="ENSGMOG00000017380.2"/>
</dbReference>
<dbReference type="InterPro" id="IPR043504">
    <property type="entry name" value="Peptidase_S1_PA_chymotrypsin"/>
</dbReference>
<dbReference type="InterPro" id="IPR033116">
    <property type="entry name" value="TRYPSIN_SER"/>
</dbReference>
<dbReference type="InterPro" id="IPR001314">
    <property type="entry name" value="Peptidase_S1A"/>
</dbReference>
<evidence type="ECO:0000256" key="1">
    <source>
        <dbReference type="ARBA" id="ARBA00022670"/>
    </source>
</evidence>
<dbReference type="GO" id="GO:0004252">
    <property type="term" value="F:serine-type endopeptidase activity"/>
    <property type="evidence" value="ECO:0007669"/>
    <property type="project" value="InterPro"/>
</dbReference>
<sequence>MSEPSAPSTQSSSSPAPSTFSSTLIPTVITIIILITTVIMIIATIIISSTSSVPPPPSSKFTYRVFVGKHNLVKEELSAKAILTEKIIVHEKWNPIFVAFGNDVALIKLAEPVVLSDQVQLACLPAAGSLLPNLYPCYVTGWGRLYTGGPIAENLQQALMPVADHATCSQPDWWGSTLRTSMVCGGGDGIVGGCNGDSGGPLNCKNDQEGTWEVHGIASFVSGMGCNYVRKPTVFTRVSAFNDWIDQVAPPSIVQWSASSP</sequence>
<keyword evidence="4" id="KW-0720">Serine protease</keyword>
<dbReference type="GO" id="GO:0006508">
    <property type="term" value="P:proteolysis"/>
    <property type="evidence" value="ECO:0007669"/>
    <property type="project" value="UniProtKB-KW"/>
</dbReference>
<dbReference type="InterPro" id="IPR050850">
    <property type="entry name" value="Peptidase_S1_Elastase_sf"/>
</dbReference>
<evidence type="ECO:0000256" key="6">
    <source>
        <dbReference type="ARBA" id="ARBA00023157"/>
    </source>
</evidence>
<dbReference type="Pfam" id="PF00089">
    <property type="entry name" value="Trypsin"/>
    <property type="match status" value="1"/>
</dbReference>
<dbReference type="PROSITE" id="PS00135">
    <property type="entry name" value="TRYPSIN_SER"/>
    <property type="match status" value="1"/>
</dbReference>
<keyword evidence="8" id="KW-1133">Transmembrane helix</keyword>
<evidence type="ECO:0000256" key="4">
    <source>
        <dbReference type="ARBA" id="ARBA00022825"/>
    </source>
</evidence>
<dbReference type="Gene3D" id="2.40.10.10">
    <property type="entry name" value="Trypsin-like serine proteases"/>
    <property type="match status" value="2"/>
</dbReference>
<dbReference type="InterPro" id="IPR001254">
    <property type="entry name" value="Trypsin_dom"/>
</dbReference>
<proteinExistence type="predicted"/>
<evidence type="ECO:0000256" key="7">
    <source>
        <dbReference type="SAM" id="MobiDB-lite"/>
    </source>
</evidence>
<dbReference type="FunFam" id="2.40.10.10:FF:000017">
    <property type="entry name" value="Chymotrypsin-like elastase family member 1"/>
    <property type="match status" value="1"/>
</dbReference>
<keyword evidence="2" id="KW-0732">Signal</keyword>
<dbReference type="Proteomes" id="UP000694546">
    <property type="component" value="Chromosome 6"/>
</dbReference>
<dbReference type="PANTHER" id="PTHR24257:SF31">
    <property type="entry name" value="ELASTASE 3 LIKE ISOFORM X1"/>
    <property type="match status" value="1"/>
</dbReference>
<evidence type="ECO:0000259" key="9">
    <source>
        <dbReference type="PROSITE" id="PS50240"/>
    </source>
</evidence>
<organism evidence="10 11">
    <name type="scientific">Gadus morhua</name>
    <name type="common">Atlantic cod</name>
    <dbReference type="NCBI Taxonomy" id="8049"/>
    <lineage>
        <taxon>Eukaryota</taxon>
        <taxon>Metazoa</taxon>
        <taxon>Chordata</taxon>
        <taxon>Craniata</taxon>
        <taxon>Vertebrata</taxon>
        <taxon>Euteleostomi</taxon>
        <taxon>Actinopterygii</taxon>
        <taxon>Neopterygii</taxon>
        <taxon>Teleostei</taxon>
        <taxon>Neoteleostei</taxon>
        <taxon>Acanthomorphata</taxon>
        <taxon>Zeiogadaria</taxon>
        <taxon>Gadariae</taxon>
        <taxon>Gadiformes</taxon>
        <taxon>Gadoidei</taxon>
        <taxon>Gadidae</taxon>
        <taxon>Gadus</taxon>
    </lineage>
</organism>
<dbReference type="InterPro" id="IPR009003">
    <property type="entry name" value="Peptidase_S1_PA"/>
</dbReference>
<accession>A0A8C5B5B4</accession>
<keyword evidence="11" id="KW-1185">Reference proteome</keyword>
<evidence type="ECO:0000256" key="8">
    <source>
        <dbReference type="SAM" id="Phobius"/>
    </source>
</evidence>
<dbReference type="PANTHER" id="PTHR24257">
    <property type="entry name" value="CHYMOTRYPSIN-LIKE ELASTASE FAMILY MEMBER"/>
    <property type="match status" value="1"/>
</dbReference>
<keyword evidence="3" id="KW-0378">Hydrolase</keyword>
<dbReference type="AlphaFoldDB" id="A0A8C5B5B4"/>
<evidence type="ECO:0000313" key="10">
    <source>
        <dbReference type="Ensembl" id="ENSGMOP00000042167.1"/>
    </source>
</evidence>
<dbReference type="CDD" id="cd00190">
    <property type="entry name" value="Tryp_SPc"/>
    <property type="match status" value="1"/>
</dbReference>
<dbReference type="SMART" id="SM00020">
    <property type="entry name" value="Tryp_SPc"/>
    <property type="match status" value="1"/>
</dbReference>
<keyword evidence="1" id="KW-0645">Protease</keyword>
<feature type="domain" description="Peptidase S1" evidence="9">
    <location>
        <begin position="38"/>
        <end position="250"/>
    </location>
</feature>
<dbReference type="PRINTS" id="PR00722">
    <property type="entry name" value="CHYMOTRYPSIN"/>
</dbReference>
<dbReference type="GO" id="GO:0005615">
    <property type="term" value="C:extracellular space"/>
    <property type="evidence" value="ECO:0007669"/>
    <property type="project" value="TreeGrafter"/>
</dbReference>
<evidence type="ECO:0000256" key="2">
    <source>
        <dbReference type="ARBA" id="ARBA00022729"/>
    </source>
</evidence>
<dbReference type="SUPFAM" id="SSF50494">
    <property type="entry name" value="Trypsin-like serine proteases"/>
    <property type="match status" value="1"/>
</dbReference>
<gene>
    <name evidence="10" type="primary">ela3l</name>
</gene>
<evidence type="ECO:0000256" key="3">
    <source>
        <dbReference type="ARBA" id="ARBA00022801"/>
    </source>
</evidence>
<name>A0A8C5B5B4_GADMO</name>
<keyword evidence="5" id="KW-0865">Zymogen</keyword>
<feature type="region of interest" description="Disordered" evidence="7">
    <location>
        <begin position="1"/>
        <end position="20"/>
    </location>
</feature>
<protein>
    <submittedName>
        <fullName evidence="10">Elastase 3 like</fullName>
    </submittedName>
</protein>
<evidence type="ECO:0000256" key="5">
    <source>
        <dbReference type="ARBA" id="ARBA00023145"/>
    </source>
</evidence>
<feature type="transmembrane region" description="Helical" evidence="8">
    <location>
        <begin position="24"/>
        <end position="47"/>
    </location>
</feature>
<dbReference type="PROSITE" id="PS50240">
    <property type="entry name" value="TRYPSIN_DOM"/>
    <property type="match status" value="1"/>
</dbReference>
<keyword evidence="8" id="KW-0812">Transmembrane</keyword>
<evidence type="ECO:0000313" key="11">
    <source>
        <dbReference type="Proteomes" id="UP000694546"/>
    </source>
</evidence>
<dbReference type="GeneTree" id="ENSGT01030000234528"/>
<keyword evidence="6" id="KW-1015">Disulfide bond</keyword>
<keyword evidence="8" id="KW-0472">Membrane</keyword>